<dbReference type="Proteomes" id="UP000602647">
    <property type="component" value="Unassembled WGS sequence"/>
</dbReference>
<protein>
    <submittedName>
        <fullName evidence="1">Metallopeptidase family protein</fullName>
    </submittedName>
</protein>
<dbReference type="AlphaFoldDB" id="A0A923NKE3"/>
<evidence type="ECO:0000313" key="2">
    <source>
        <dbReference type="Proteomes" id="UP000602647"/>
    </source>
</evidence>
<dbReference type="EMBL" id="JACRYT010000017">
    <property type="protein sequence ID" value="MBC6680731.1"/>
    <property type="molecule type" value="Genomic_DNA"/>
</dbReference>
<comment type="caution">
    <text evidence="1">The sequence shown here is derived from an EMBL/GenBank/DDBJ whole genome shotgun (WGS) entry which is preliminary data.</text>
</comment>
<organism evidence="1 2">
    <name type="scientific">Zhenpiania hominis</name>
    <dbReference type="NCBI Taxonomy" id="2763644"/>
    <lineage>
        <taxon>Bacteria</taxon>
        <taxon>Bacillati</taxon>
        <taxon>Bacillota</taxon>
        <taxon>Clostridia</taxon>
        <taxon>Peptostreptococcales</taxon>
        <taxon>Anaerovoracaceae</taxon>
        <taxon>Zhenpiania</taxon>
    </lineage>
</organism>
<name>A0A923NKE3_9FIRM</name>
<gene>
    <name evidence="1" type="ORF">H9L42_12955</name>
</gene>
<dbReference type="SUPFAM" id="SSF55486">
    <property type="entry name" value="Metalloproteases ('zincins'), catalytic domain"/>
    <property type="match status" value="1"/>
</dbReference>
<dbReference type="InterPro" id="IPR038555">
    <property type="entry name" value="Zincin_1_sf"/>
</dbReference>
<accession>A0A923NKE3</accession>
<evidence type="ECO:0000313" key="1">
    <source>
        <dbReference type="EMBL" id="MBC6680731.1"/>
    </source>
</evidence>
<reference evidence="1" key="1">
    <citation type="submission" date="2020-08" db="EMBL/GenBank/DDBJ databases">
        <title>Genome public.</title>
        <authorList>
            <person name="Liu C."/>
            <person name="Sun Q."/>
        </authorList>
    </citation>
    <scope>NUCLEOTIDE SEQUENCE</scope>
    <source>
        <strain evidence="1">BX12</strain>
    </source>
</reference>
<sequence length="125" mass="14326">MTITIDRAQVLLEQIAETLPAELYKDLNGGILLLPQEKISPYAVGDDLYILGEYQSGGSMGRLIKIYYGSFEKLFGSLSEEEFKERLKKTLFHEFTHHLESLAGERDLEIEDERQLAAYRREKGV</sequence>
<keyword evidence="2" id="KW-1185">Reference proteome</keyword>
<proteinExistence type="predicted"/>
<dbReference type="Gene3D" id="3.30.2010.20">
    <property type="match status" value="1"/>
</dbReference>
<dbReference type="CDD" id="cd12953">
    <property type="entry name" value="MMP_TTHA0227"/>
    <property type="match status" value="1"/>
</dbReference>